<dbReference type="Proteomes" id="UP000238196">
    <property type="component" value="Unassembled WGS sequence"/>
</dbReference>
<dbReference type="Pfam" id="PF09179">
    <property type="entry name" value="TilS"/>
    <property type="match status" value="1"/>
</dbReference>
<dbReference type="SUPFAM" id="SSF82829">
    <property type="entry name" value="MesJ substrate recognition domain-like"/>
    <property type="match status" value="1"/>
</dbReference>
<dbReference type="SUPFAM" id="SSF52402">
    <property type="entry name" value="Adenine nucleotide alpha hydrolases-like"/>
    <property type="match status" value="1"/>
</dbReference>
<keyword evidence="4 8" id="KW-0819">tRNA processing</keyword>
<dbReference type="GO" id="GO:0005524">
    <property type="term" value="F:ATP binding"/>
    <property type="evidence" value="ECO:0007669"/>
    <property type="project" value="UniProtKB-UniRule"/>
</dbReference>
<evidence type="ECO:0000256" key="6">
    <source>
        <dbReference type="ARBA" id="ARBA00022840"/>
    </source>
</evidence>
<dbReference type="EMBL" id="PRLP01000122">
    <property type="protein sequence ID" value="PPC74882.1"/>
    <property type="molecule type" value="Genomic_DNA"/>
</dbReference>
<dbReference type="SUPFAM" id="SSF56037">
    <property type="entry name" value="PheT/TilS domain"/>
    <property type="match status" value="1"/>
</dbReference>
<dbReference type="NCBIfam" id="TIGR02433">
    <property type="entry name" value="lysidine_TilS_C"/>
    <property type="match status" value="1"/>
</dbReference>
<comment type="caution">
    <text evidence="10">The sequence shown here is derived from an EMBL/GenBank/DDBJ whole genome shotgun (WGS) entry which is preliminary data.</text>
</comment>
<dbReference type="HAMAP" id="MF_01161">
    <property type="entry name" value="tRNA_Ile_lys_synt"/>
    <property type="match status" value="1"/>
</dbReference>
<dbReference type="SMART" id="SM00977">
    <property type="entry name" value="TilS_C"/>
    <property type="match status" value="1"/>
</dbReference>
<evidence type="ECO:0000256" key="5">
    <source>
        <dbReference type="ARBA" id="ARBA00022741"/>
    </source>
</evidence>
<feature type="domain" description="Lysidine-tRNA(Ile) synthetase C-terminal" evidence="9">
    <location>
        <begin position="373"/>
        <end position="445"/>
    </location>
</feature>
<dbReference type="InterPro" id="IPR014729">
    <property type="entry name" value="Rossmann-like_a/b/a_fold"/>
</dbReference>
<dbReference type="Pfam" id="PF01171">
    <property type="entry name" value="ATP_bind_3"/>
    <property type="match status" value="1"/>
</dbReference>
<comment type="domain">
    <text evidence="8">The N-terminal region contains the highly conserved SGGXDS motif, predicted to be a P-loop motif involved in ATP binding.</text>
</comment>
<keyword evidence="6 8" id="KW-0067">ATP-binding</keyword>
<dbReference type="GO" id="GO:0006400">
    <property type="term" value="P:tRNA modification"/>
    <property type="evidence" value="ECO:0007669"/>
    <property type="project" value="UniProtKB-UniRule"/>
</dbReference>
<sequence>MKKAGSARLFSSWQTVEPQGLLVGLKHLAPRRLIIAVSGGLDSQVLLHLTWRLASGGGLPCPVEVWHVNHGLQAGANGWQAQVARLAAGYGFIYRAFRVAVLPTANVEAGARHARYAAFSAHANSGDVLLLGQHADDQSETLMLRLIRGSGPTGLAAMAEVRASDGVYWVRPMLHIERRQLEEYACQWQLEPIEDPSNASEVYDRNYLRHQVMPRLTQRWPSLNARLRRSIEACDEASSLLQELAELDMRQCDWLADDLSLALPAWAELSQSRQFNLLRCWFLTRGALPPPVSVKAKLSQFVEASDDRQPQLSWEGWQLRRYRQRLYFVPEWLENLSLPQSCVLQTRTPLPYGELIVSDVKGRGVRADPEACWEVRFRQGGESWQPSGATHKVSLKHYMQGRGIPPWERALIPLLYCDNELVAVATHPAQGWVAQADECGWWLTWQRELT</sequence>
<dbReference type="GO" id="GO:0032267">
    <property type="term" value="F:tRNA(Ile)-lysidine synthase activity"/>
    <property type="evidence" value="ECO:0007669"/>
    <property type="project" value="UniProtKB-EC"/>
</dbReference>
<comment type="similarity">
    <text evidence="8">Belongs to the tRNA(Ile)-lysidine synthase family.</text>
</comment>
<dbReference type="PANTHER" id="PTHR43033">
    <property type="entry name" value="TRNA(ILE)-LYSIDINE SYNTHASE-RELATED"/>
    <property type="match status" value="1"/>
</dbReference>
<dbReference type="EC" id="6.3.4.19" evidence="8"/>
<dbReference type="PANTHER" id="PTHR43033:SF1">
    <property type="entry name" value="TRNA(ILE)-LYSIDINE SYNTHASE-RELATED"/>
    <property type="match status" value="1"/>
</dbReference>
<name>A0A2S5KJF4_9PROT</name>
<dbReference type="Pfam" id="PF11734">
    <property type="entry name" value="TilS_C"/>
    <property type="match status" value="1"/>
</dbReference>
<dbReference type="InterPro" id="IPR012094">
    <property type="entry name" value="tRNA_Ile_lys_synt"/>
</dbReference>
<keyword evidence="2 8" id="KW-0963">Cytoplasm</keyword>
<dbReference type="InterPro" id="IPR015262">
    <property type="entry name" value="tRNA_Ile_lys_synt_subst-bd"/>
</dbReference>
<accession>A0A2S5KJF4</accession>
<feature type="binding site" evidence="8">
    <location>
        <begin position="38"/>
        <end position="43"/>
    </location>
    <ligand>
        <name>ATP</name>
        <dbReference type="ChEBI" id="CHEBI:30616"/>
    </ligand>
</feature>
<gene>
    <name evidence="8 10" type="primary">tilS</name>
    <name evidence="10" type="ORF">C4K68_23120</name>
</gene>
<keyword evidence="5 8" id="KW-0547">Nucleotide-binding</keyword>
<dbReference type="GO" id="GO:0005737">
    <property type="term" value="C:cytoplasm"/>
    <property type="evidence" value="ECO:0007669"/>
    <property type="project" value="UniProtKB-SubCell"/>
</dbReference>
<evidence type="ECO:0000256" key="1">
    <source>
        <dbReference type="ARBA" id="ARBA00004496"/>
    </source>
</evidence>
<evidence type="ECO:0000313" key="11">
    <source>
        <dbReference type="Proteomes" id="UP000238196"/>
    </source>
</evidence>
<comment type="subcellular location">
    <subcellularLocation>
        <location evidence="1 8">Cytoplasm</location>
    </subcellularLocation>
</comment>
<dbReference type="Gene3D" id="3.40.50.620">
    <property type="entry name" value="HUPs"/>
    <property type="match status" value="1"/>
</dbReference>
<dbReference type="CDD" id="cd01992">
    <property type="entry name" value="TilS_N"/>
    <property type="match status" value="1"/>
</dbReference>
<evidence type="ECO:0000256" key="7">
    <source>
        <dbReference type="ARBA" id="ARBA00048539"/>
    </source>
</evidence>
<proteinExistence type="inferred from homology"/>
<evidence type="ECO:0000259" key="9">
    <source>
        <dbReference type="SMART" id="SM00977"/>
    </source>
</evidence>
<comment type="catalytic activity">
    <reaction evidence="7 8">
        <text>cytidine(34) in tRNA(Ile2) + L-lysine + ATP = lysidine(34) in tRNA(Ile2) + AMP + diphosphate + H(+)</text>
        <dbReference type="Rhea" id="RHEA:43744"/>
        <dbReference type="Rhea" id="RHEA-COMP:10625"/>
        <dbReference type="Rhea" id="RHEA-COMP:10670"/>
        <dbReference type="ChEBI" id="CHEBI:15378"/>
        <dbReference type="ChEBI" id="CHEBI:30616"/>
        <dbReference type="ChEBI" id="CHEBI:32551"/>
        <dbReference type="ChEBI" id="CHEBI:33019"/>
        <dbReference type="ChEBI" id="CHEBI:82748"/>
        <dbReference type="ChEBI" id="CHEBI:83665"/>
        <dbReference type="ChEBI" id="CHEBI:456215"/>
        <dbReference type="EC" id="6.3.4.19"/>
    </reaction>
</comment>
<reference evidence="10 11" key="1">
    <citation type="submission" date="2018-02" db="EMBL/GenBank/DDBJ databases">
        <title>novel marine gammaproteobacteria from coastal saline agro ecosystem.</title>
        <authorList>
            <person name="Krishnan R."/>
            <person name="Ramesh Kumar N."/>
        </authorList>
    </citation>
    <scope>NUCLEOTIDE SEQUENCE [LARGE SCALE GENOMIC DNA]</scope>
    <source>
        <strain evidence="10 11">228</strain>
    </source>
</reference>
<dbReference type="OrthoDB" id="9807403at2"/>
<comment type="function">
    <text evidence="8">Ligates lysine onto the cytidine present at position 34 of the AUA codon-specific tRNA(Ile) that contains the anticodon CAU, in an ATP-dependent manner. Cytidine is converted to lysidine, thus changing the amino acid specificity of the tRNA from methionine to isoleucine.</text>
</comment>
<evidence type="ECO:0000256" key="3">
    <source>
        <dbReference type="ARBA" id="ARBA00022598"/>
    </source>
</evidence>
<evidence type="ECO:0000256" key="2">
    <source>
        <dbReference type="ARBA" id="ARBA00022490"/>
    </source>
</evidence>
<dbReference type="InterPro" id="IPR012795">
    <property type="entry name" value="tRNA_Ile_lys_synt_N"/>
</dbReference>
<organism evidence="10 11">
    <name type="scientific">Proteobacteria bacterium 228</name>
    <dbReference type="NCBI Taxonomy" id="2083153"/>
    <lineage>
        <taxon>Bacteria</taxon>
        <taxon>Pseudomonadati</taxon>
        <taxon>Pseudomonadota</taxon>
    </lineage>
</organism>
<dbReference type="InterPro" id="IPR011063">
    <property type="entry name" value="TilS/TtcA_N"/>
</dbReference>
<dbReference type="InterPro" id="IPR012796">
    <property type="entry name" value="Lysidine-tRNA-synth_C"/>
</dbReference>
<dbReference type="NCBIfam" id="TIGR02432">
    <property type="entry name" value="lysidine_TilS_N"/>
    <property type="match status" value="1"/>
</dbReference>
<evidence type="ECO:0000313" key="10">
    <source>
        <dbReference type="EMBL" id="PPC74882.1"/>
    </source>
</evidence>
<protein>
    <recommendedName>
        <fullName evidence="8">tRNA(Ile)-lysidine synthase</fullName>
        <ecNumber evidence="8">6.3.4.19</ecNumber>
    </recommendedName>
    <alternativeName>
        <fullName evidence="8">tRNA(Ile)-2-lysyl-cytidine synthase</fullName>
    </alternativeName>
    <alternativeName>
        <fullName evidence="8">tRNA(Ile)-lysidine synthetase</fullName>
    </alternativeName>
</protein>
<evidence type="ECO:0000256" key="8">
    <source>
        <dbReference type="HAMAP-Rule" id="MF_01161"/>
    </source>
</evidence>
<dbReference type="Gene3D" id="1.20.59.20">
    <property type="match status" value="1"/>
</dbReference>
<dbReference type="AlphaFoldDB" id="A0A2S5KJF4"/>
<evidence type="ECO:0000256" key="4">
    <source>
        <dbReference type="ARBA" id="ARBA00022694"/>
    </source>
</evidence>
<keyword evidence="3 8" id="KW-0436">Ligase</keyword>